<protein>
    <submittedName>
        <fullName evidence="2">Uncharacterized protein</fullName>
    </submittedName>
</protein>
<proteinExistence type="predicted"/>
<dbReference type="InterPro" id="IPR051616">
    <property type="entry name" value="Cul2-RING_E3_ligase_SR"/>
</dbReference>
<dbReference type="InterPro" id="IPR036770">
    <property type="entry name" value="Ankyrin_rpt-contain_sf"/>
</dbReference>
<accession>A0AA41RTV8</accession>
<organism evidence="2 3">
    <name type="scientific">Papaver nudicaule</name>
    <name type="common">Iceland poppy</name>
    <dbReference type="NCBI Taxonomy" id="74823"/>
    <lineage>
        <taxon>Eukaryota</taxon>
        <taxon>Viridiplantae</taxon>
        <taxon>Streptophyta</taxon>
        <taxon>Embryophyta</taxon>
        <taxon>Tracheophyta</taxon>
        <taxon>Spermatophyta</taxon>
        <taxon>Magnoliopsida</taxon>
        <taxon>Ranunculales</taxon>
        <taxon>Papaveraceae</taxon>
        <taxon>Papaveroideae</taxon>
        <taxon>Papaver</taxon>
    </lineage>
</organism>
<keyword evidence="3" id="KW-1185">Reference proteome</keyword>
<dbReference type="EMBL" id="JAJJMA010031904">
    <property type="protein sequence ID" value="MCL7024209.1"/>
    <property type="molecule type" value="Genomic_DNA"/>
</dbReference>
<feature type="repeat" description="ANK" evidence="1">
    <location>
        <begin position="151"/>
        <end position="177"/>
    </location>
</feature>
<reference evidence="2" key="1">
    <citation type="submission" date="2022-03" db="EMBL/GenBank/DDBJ databases">
        <title>A functionally conserved STORR gene fusion in Papaver species that diverged 16.8 million years ago.</title>
        <authorList>
            <person name="Catania T."/>
        </authorList>
    </citation>
    <scope>NUCLEOTIDE SEQUENCE</scope>
    <source>
        <strain evidence="2">S-191538</strain>
    </source>
</reference>
<sequence>MHEYLTAAATNNFLNAAFDGEVDKLKETAAELDRLLGGGIPAVIQNTKDEVGKRAIHYAASQGKVNVLKYLIEEVKLDDVDVKDDFGWKPLSVAVIQGHSAAVKYLLEMGANPELPDDGNYTPLHYAAVKGQNNIIPLLLSKGINVDDTNHFGSSLHYAALFGKHDTVKVLLDHGAN</sequence>
<dbReference type="SUPFAM" id="SSF48403">
    <property type="entry name" value="Ankyrin repeat"/>
    <property type="match status" value="1"/>
</dbReference>
<feature type="repeat" description="ANK" evidence="1">
    <location>
        <begin position="119"/>
        <end position="151"/>
    </location>
</feature>
<name>A0AA41RTV8_PAPNU</name>
<keyword evidence="1" id="KW-0040">ANK repeat</keyword>
<dbReference type="Pfam" id="PF12796">
    <property type="entry name" value="Ank_2"/>
    <property type="match status" value="2"/>
</dbReference>
<dbReference type="PANTHER" id="PTHR46224">
    <property type="entry name" value="ANKYRIN REPEAT FAMILY PROTEIN"/>
    <property type="match status" value="1"/>
</dbReference>
<dbReference type="PROSITE" id="PS50088">
    <property type="entry name" value="ANK_REPEAT"/>
    <property type="match status" value="3"/>
</dbReference>
<evidence type="ECO:0000313" key="3">
    <source>
        <dbReference type="Proteomes" id="UP001177140"/>
    </source>
</evidence>
<comment type="caution">
    <text evidence="2">The sequence shown here is derived from an EMBL/GenBank/DDBJ whole genome shotgun (WGS) entry which is preliminary data.</text>
</comment>
<dbReference type="PROSITE" id="PS50297">
    <property type="entry name" value="ANK_REP_REGION"/>
    <property type="match status" value="3"/>
</dbReference>
<feature type="repeat" description="ANK" evidence="1">
    <location>
        <begin position="86"/>
        <end position="118"/>
    </location>
</feature>
<dbReference type="InterPro" id="IPR002110">
    <property type="entry name" value="Ankyrin_rpt"/>
</dbReference>
<gene>
    <name evidence="2" type="ORF">MKW94_003285</name>
</gene>
<evidence type="ECO:0000313" key="2">
    <source>
        <dbReference type="EMBL" id="MCL7024209.1"/>
    </source>
</evidence>
<dbReference type="PRINTS" id="PR01415">
    <property type="entry name" value="ANKYRIN"/>
</dbReference>
<evidence type="ECO:0000256" key="1">
    <source>
        <dbReference type="PROSITE-ProRule" id="PRU00023"/>
    </source>
</evidence>
<dbReference type="AlphaFoldDB" id="A0AA41RTV8"/>
<feature type="non-terminal residue" evidence="2">
    <location>
        <position position="1"/>
    </location>
</feature>
<dbReference type="SMART" id="SM00248">
    <property type="entry name" value="ANK"/>
    <property type="match status" value="4"/>
</dbReference>
<dbReference type="PANTHER" id="PTHR46224:SF6">
    <property type="entry name" value="ANKYRIN REPEAT FAMILY PROTEIN"/>
    <property type="match status" value="1"/>
</dbReference>
<dbReference type="Gene3D" id="1.25.40.20">
    <property type="entry name" value="Ankyrin repeat-containing domain"/>
    <property type="match status" value="1"/>
</dbReference>
<dbReference type="Proteomes" id="UP001177140">
    <property type="component" value="Unassembled WGS sequence"/>
</dbReference>